<sequence length="170" mass="19233">MVRNLTIGCLVGFFLLLSFPTFSTEGIRIPVTTDLQKDGRLSSQRQLPILLMISQDHCPFCDLMKQEVLHPMMLSGEYEEKVIMREILIDLGQDITNFEGQREDASHFAHGYDVHLSPTLLFLNGEGSEVRKRMIGINTVEMFSFYLDAAIDEALAELKPRETGKSVVQP</sequence>
<dbReference type="AlphaFoldDB" id="A0A370DRY3"/>
<dbReference type="Pfam" id="PF13098">
    <property type="entry name" value="Thioredoxin_2"/>
    <property type="match status" value="1"/>
</dbReference>
<name>A0A370DRY3_9GAMM</name>
<evidence type="ECO:0000259" key="1">
    <source>
        <dbReference type="Pfam" id="PF13098"/>
    </source>
</evidence>
<proteinExistence type="predicted"/>
<dbReference type="EMBL" id="QFXE01000005">
    <property type="protein sequence ID" value="RDH87845.1"/>
    <property type="molecule type" value="Genomic_DNA"/>
</dbReference>
<evidence type="ECO:0000313" key="3">
    <source>
        <dbReference type="Proteomes" id="UP000254771"/>
    </source>
</evidence>
<accession>A0A370DRY3</accession>
<dbReference type="InterPro" id="IPR036249">
    <property type="entry name" value="Thioredoxin-like_sf"/>
</dbReference>
<dbReference type="SUPFAM" id="SSF52833">
    <property type="entry name" value="Thioredoxin-like"/>
    <property type="match status" value="1"/>
</dbReference>
<keyword evidence="3" id="KW-1185">Reference proteome</keyword>
<comment type="caution">
    <text evidence="2">The sequence shown here is derived from an EMBL/GenBank/DDBJ whole genome shotgun (WGS) entry which is preliminary data.</text>
</comment>
<gene>
    <name evidence="2" type="ORF">DIZ78_04715</name>
</gene>
<reference evidence="2 3" key="1">
    <citation type="journal article" date="2018" name="ISME J.">
        <title>Endosymbiont genomes yield clues of tubeworm success.</title>
        <authorList>
            <person name="Li Y."/>
            <person name="Liles M.R."/>
            <person name="Halanych K.M."/>
        </authorList>
    </citation>
    <scope>NUCLEOTIDE SEQUENCE [LARGE SCALE GENOMIC DNA]</scope>
    <source>
        <strain evidence="2">A1462</strain>
    </source>
</reference>
<organism evidence="2 3">
    <name type="scientific">endosymbiont of Escarpia spicata</name>
    <dbReference type="NCBI Taxonomy" id="2200908"/>
    <lineage>
        <taxon>Bacteria</taxon>
        <taxon>Pseudomonadati</taxon>
        <taxon>Pseudomonadota</taxon>
        <taxon>Gammaproteobacteria</taxon>
        <taxon>sulfur-oxidizing symbionts</taxon>
    </lineage>
</organism>
<dbReference type="Proteomes" id="UP000254771">
    <property type="component" value="Unassembled WGS sequence"/>
</dbReference>
<evidence type="ECO:0000313" key="2">
    <source>
        <dbReference type="EMBL" id="RDH87845.1"/>
    </source>
</evidence>
<protein>
    <recommendedName>
        <fullName evidence="1">Thioredoxin-like fold domain-containing protein</fullName>
    </recommendedName>
</protein>
<dbReference type="InterPro" id="IPR012336">
    <property type="entry name" value="Thioredoxin-like_fold"/>
</dbReference>
<feature type="domain" description="Thioredoxin-like fold" evidence="1">
    <location>
        <begin position="44"/>
        <end position="144"/>
    </location>
</feature>
<dbReference type="Gene3D" id="3.40.30.10">
    <property type="entry name" value="Glutaredoxin"/>
    <property type="match status" value="1"/>
</dbReference>